<accession>A0A1G9SHR0</accession>
<reference evidence="3 4" key="1">
    <citation type="submission" date="2016-10" db="EMBL/GenBank/DDBJ databases">
        <authorList>
            <person name="de Groot N.N."/>
        </authorList>
    </citation>
    <scope>NUCLEOTIDE SEQUENCE [LARGE SCALE GENOMIC DNA]</scope>
    <source>
        <strain evidence="4">EB21,IBRC-M 10013,KCTC 4048</strain>
    </source>
</reference>
<feature type="transmembrane region" description="Helical" evidence="2">
    <location>
        <begin position="27"/>
        <end position="46"/>
    </location>
</feature>
<feature type="transmembrane region" description="Helical" evidence="2">
    <location>
        <begin position="124"/>
        <end position="149"/>
    </location>
</feature>
<evidence type="ECO:0000313" key="4">
    <source>
        <dbReference type="Proteomes" id="UP000199370"/>
    </source>
</evidence>
<protein>
    <submittedName>
        <fullName evidence="3">Uncharacterized protein</fullName>
    </submittedName>
</protein>
<evidence type="ECO:0000313" key="3">
    <source>
        <dbReference type="EMBL" id="SDM34969.1"/>
    </source>
</evidence>
<feature type="transmembrane region" description="Helical" evidence="2">
    <location>
        <begin position="52"/>
        <end position="71"/>
    </location>
</feature>
<dbReference type="EMBL" id="FNIA01000001">
    <property type="protein sequence ID" value="SDM34969.1"/>
    <property type="molecule type" value="Genomic_DNA"/>
</dbReference>
<gene>
    <name evidence="3" type="ORF">SAMN05192554_101196</name>
</gene>
<keyword evidence="4" id="KW-1185">Reference proteome</keyword>
<dbReference type="Proteomes" id="UP000199370">
    <property type="component" value="Unassembled WGS sequence"/>
</dbReference>
<keyword evidence="2" id="KW-1133">Transmembrane helix</keyword>
<keyword evidence="2" id="KW-0812">Transmembrane</keyword>
<dbReference type="RefSeq" id="WP_175526329.1">
    <property type="nucleotide sequence ID" value="NZ_FNIA01000001.1"/>
</dbReference>
<organism evidence="3 4">
    <name type="scientific">Haloarchaeobius iranensis</name>
    <dbReference type="NCBI Taxonomy" id="996166"/>
    <lineage>
        <taxon>Archaea</taxon>
        <taxon>Methanobacteriati</taxon>
        <taxon>Methanobacteriota</taxon>
        <taxon>Stenosarchaea group</taxon>
        <taxon>Halobacteria</taxon>
        <taxon>Halobacteriales</taxon>
        <taxon>Halorubellaceae</taxon>
        <taxon>Haloarchaeobius</taxon>
    </lineage>
</organism>
<feature type="region of interest" description="Disordered" evidence="1">
    <location>
        <begin position="1"/>
        <end position="25"/>
    </location>
</feature>
<proteinExistence type="predicted"/>
<sequence>MDSDRSLHSTPSSASKRASRNPPTKRAALVGGSVGICIGLTSHLLLLEYSVVSITVCLLYAVGVTLMIDYFRILRRTPYDGGSWWTIAFGATTGLVLMVIQLVYRPIVPDQIAVRRLPPEEVITVPFDLILVLWLLVFGVALVSLTYGIGMAVTDMSEG</sequence>
<dbReference type="STRING" id="996166.SAMN05192554_101196"/>
<evidence type="ECO:0000256" key="1">
    <source>
        <dbReference type="SAM" id="MobiDB-lite"/>
    </source>
</evidence>
<dbReference type="OrthoDB" id="259142at2157"/>
<dbReference type="AlphaFoldDB" id="A0A1G9SHR0"/>
<evidence type="ECO:0000256" key="2">
    <source>
        <dbReference type="SAM" id="Phobius"/>
    </source>
</evidence>
<feature type="transmembrane region" description="Helical" evidence="2">
    <location>
        <begin position="83"/>
        <end position="104"/>
    </location>
</feature>
<name>A0A1G9SHR0_9EURY</name>
<keyword evidence="2" id="KW-0472">Membrane</keyword>